<dbReference type="Pfam" id="PF07690">
    <property type="entry name" value="MFS_1"/>
    <property type="match status" value="1"/>
</dbReference>
<feature type="transmembrane region" description="Helical" evidence="9">
    <location>
        <begin position="400"/>
        <end position="421"/>
    </location>
</feature>
<feature type="transmembrane region" description="Helical" evidence="9">
    <location>
        <begin position="16"/>
        <end position="39"/>
    </location>
</feature>
<comment type="subcellular location">
    <subcellularLocation>
        <location evidence="1">Cell membrane</location>
        <topology evidence="1">Multi-pass membrane protein</topology>
    </subcellularLocation>
</comment>
<evidence type="ECO:0000256" key="8">
    <source>
        <dbReference type="ARBA" id="ARBA00023136"/>
    </source>
</evidence>
<dbReference type="PROSITE" id="PS00216">
    <property type="entry name" value="SUGAR_TRANSPORT_1"/>
    <property type="match status" value="1"/>
</dbReference>
<evidence type="ECO:0000256" key="2">
    <source>
        <dbReference type="ARBA" id="ARBA00008240"/>
    </source>
</evidence>
<dbReference type="SUPFAM" id="SSF103473">
    <property type="entry name" value="MFS general substrate transporter"/>
    <property type="match status" value="1"/>
</dbReference>
<evidence type="ECO:0000256" key="4">
    <source>
        <dbReference type="ARBA" id="ARBA00022475"/>
    </source>
</evidence>
<keyword evidence="8 9" id="KW-0472">Membrane</keyword>
<protein>
    <submittedName>
        <fullName evidence="11">MFS transporter</fullName>
    </submittedName>
</protein>
<dbReference type="PROSITE" id="PS00217">
    <property type="entry name" value="SUGAR_TRANSPORT_2"/>
    <property type="match status" value="1"/>
</dbReference>
<feature type="transmembrane region" description="Helical" evidence="9">
    <location>
        <begin position="370"/>
        <end position="394"/>
    </location>
</feature>
<evidence type="ECO:0000256" key="6">
    <source>
        <dbReference type="ARBA" id="ARBA00022847"/>
    </source>
</evidence>
<feature type="transmembrane region" description="Helical" evidence="9">
    <location>
        <begin position="155"/>
        <end position="176"/>
    </location>
</feature>
<gene>
    <name evidence="11" type="ORF">VSH64_20795</name>
</gene>
<dbReference type="PROSITE" id="PS50850">
    <property type="entry name" value="MFS"/>
    <property type="match status" value="1"/>
</dbReference>
<dbReference type="Proteomes" id="UP001330812">
    <property type="component" value="Chromosome"/>
</dbReference>
<dbReference type="InterPro" id="IPR020846">
    <property type="entry name" value="MFS_dom"/>
</dbReference>
<feature type="transmembrane region" description="Helical" evidence="9">
    <location>
        <begin position="59"/>
        <end position="79"/>
    </location>
</feature>
<keyword evidence="3" id="KW-0813">Transport</keyword>
<organism evidence="11 12">
    <name type="scientific">Amycolatopsis rhabdoformis</name>
    <dbReference type="NCBI Taxonomy" id="1448059"/>
    <lineage>
        <taxon>Bacteria</taxon>
        <taxon>Bacillati</taxon>
        <taxon>Actinomycetota</taxon>
        <taxon>Actinomycetes</taxon>
        <taxon>Pseudonocardiales</taxon>
        <taxon>Pseudonocardiaceae</taxon>
        <taxon>Amycolatopsis</taxon>
    </lineage>
</organism>
<feature type="domain" description="Major facilitator superfamily (MFS) profile" evidence="10">
    <location>
        <begin position="16"/>
        <end position="425"/>
    </location>
</feature>
<evidence type="ECO:0000256" key="1">
    <source>
        <dbReference type="ARBA" id="ARBA00004651"/>
    </source>
</evidence>
<feature type="transmembrane region" description="Helical" evidence="9">
    <location>
        <begin position="188"/>
        <end position="207"/>
    </location>
</feature>
<dbReference type="InterPro" id="IPR036259">
    <property type="entry name" value="MFS_trans_sf"/>
</dbReference>
<dbReference type="PANTHER" id="PTHR43528">
    <property type="entry name" value="ALPHA-KETOGLUTARATE PERMEASE"/>
    <property type="match status" value="1"/>
</dbReference>
<dbReference type="EMBL" id="CP142149">
    <property type="protein sequence ID" value="WSE34491.1"/>
    <property type="molecule type" value="Genomic_DNA"/>
</dbReference>
<evidence type="ECO:0000256" key="5">
    <source>
        <dbReference type="ARBA" id="ARBA00022692"/>
    </source>
</evidence>
<keyword evidence="12" id="KW-1185">Reference proteome</keyword>
<accession>A0ABZ1IL49</accession>
<dbReference type="InterPro" id="IPR005829">
    <property type="entry name" value="Sugar_transporter_CS"/>
</dbReference>
<proteinExistence type="inferred from homology"/>
<keyword evidence="7 9" id="KW-1133">Transmembrane helix</keyword>
<evidence type="ECO:0000256" key="7">
    <source>
        <dbReference type="ARBA" id="ARBA00022989"/>
    </source>
</evidence>
<comment type="similarity">
    <text evidence="2">Belongs to the major facilitator superfamily. Metabolite:H+ Symporter (MHS) family (TC 2.A.1.6) family.</text>
</comment>
<feature type="transmembrane region" description="Helical" evidence="9">
    <location>
        <begin position="91"/>
        <end position="112"/>
    </location>
</feature>
<evidence type="ECO:0000313" key="12">
    <source>
        <dbReference type="Proteomes" id="UP001330812"/>
    </source>
</evidence>
<feature type="transmembrane region" description="Helical" evidence="9">
    <location>
        <begin position="334"/>
        <end position="358"/>
    </location>
</feature>
<feature type="transmembrane region" description="Helical" evidence="9">
    <location>
        <begin position="241"/>
        <end position="260"/>
    </location>
</feature>
<dbReference type="PANTHER" id="PTHR43528:SF1">
    <property type="entry name" value="ALPHA-KETOGLUTARATE PERMEASE"/>
    <property type="match status" value="1"/>
</dbReference>
<keyword evidence="6" id="KW-0769">Symport</keyword>
<reference evidence="11 12" key="1">
    <citation type="journal article" date="2015" name="Int. J. Syst. Evol. Microbiol.">
        <title>Amycolatopsis rhabdoformis sp. nov., an actinomycete isolated from a tropical forest soil.</title>
        <authorList>
            <person name="Souza W.R."/>
            <person name="Silva R.E."/>
            <person name="Goodfellow M."/>
            <person name="Busarakam K."/>
            <person name="Figueiro F.S."/>
            <person name="Ferreira D."/>
            <person name="Rodrigues-Filho E."/>
            <person name="Moraes L.A.B."/>
            <person name="Zucchi T.D."/>
        </authorList>
    </citation>
    <scope>NUCLEOTIDE SEQUENCE [LARGE SCALE GENOMIC DNA]</scope>
    <source>
        <strain evidence="11 12">NCIMB 14900</strain>
    </source>
</reference>
<feature type="transmembrane region" description="Helical" evidence="9">
    <location>
        <begin position="309"/>
        <end position="328"/>
    </location>
</feature>
<dbReference type="InterPro" id="IPR011701">
    <property type="entry name" value="MFS"/>
</dbReference>
<dbReference type="Gene3D" id="1.20.1250.20">
    <property type="entry name" value="MFS general substrate transporter like domains"/>
    <property type="match status" value="1"/>
</dbReference>
<dbReference type="RefSeq" id="WP_326837299.1">
    <property type="nucleotide sequence ID" value="NZ_CP142149.1"/>
</dbReference>
<evidence type="ECO:0000256" key="9">
    <source>
        <dbReference type="SAM" id="Phobius"/>
    </source>
</evidence>
<feature type="transmembrane region" description="Helical" evidence="9">
    <location>
        <begin position="280"/>
        <end position="297"/>
    </location>
</feature>
<feature type="transmembrane region" description="Helical" evidence="9">
    <location>
        <begin position="118"/>
        <end position="143"/>
    </location>
</feature>
<evidence type="ECO:0000256" key="3">
    <source>
        <dbReference type="ARBA" id="ARBA00022448"/>
    </source>
</evidence>
<name>A0ABZ1IL49_9PSEU</name>
<keyword evidence="5 9" id="KW-0812">Transmembrane</keyword>
<keyword evidence="4" id="KW-1003">Cell membrane</keyword>
<dbReference type="InterPro" id="IPR051084">
    <property type="entry name" value="H+-coupled_symporters"/>
</dbReference>
<evidence type="ECO:0000259" key="10">
    <source>
        <dbReference type="PROSITE" id="PS50850"/>
    </source>
</evidence>
<evidence type="ECO:0000313" key="11">
    <source>
        <dbReference type="EMBL" id="WSE34491.1"/>
    </source>
</evidence>
<sequence>MATTMRATTALGRRRVAVACIIGNFLEYFDFGVYGFLAVAIGHEFFPGGSSAVGLLKSLAVFGVAFAVRPLGGVVFGLIGDRAGRKVSLSASVALMGVATTLIGLLPSYATIGLAAPVLLVFLRCLQGLAVGGEWGASSAYLIETAPVGRRGIPGSFPSMAAALGLIFGALLSLVFQLSLSAAALDSWGWRVPFFVAAPLAAVGLYVRQKLEDTPVFAQLAESDAPRARLKDALRRDQAKAIFVTFGFSWICGVGLYFLGTYVVNYLTATAHVGSTRATILTSIGLAIYCGLCPLAGRLSDRLGRRRTLLFGCLGHVVFGIPVFMALGTGSTPVVIVALIVFAIFQAPINANTSLVLIEMFPASTRLTSGALGFNLGVGAPSGFAPLVAAALVVSTGLSYAPGILLVGVALVCGLILLFWLPETAGRDLTLDVDATKSGPAPTIAARAGVTEVV</sequence>